<dbReference type="GO" id="GO:0016020">
    <property type="term" value="C:membrane"/>
    <property type="evidence" value="ECO:0007669"/>
    <property type="project" value="UniProtKB-SubCell"/>
</dbReference>
<name>A0A2U8E407_9BACT</name>
<feature type="transmembrane region" description="Helical" evidence="5">
    <location>
        <begin position="335"/>
        <end position="356"/>
    </location>
</feature>
<organism evidence="7 8">
    <name type="scientific">Ereboglobus luteus</name>
    <dbReference type="NCBI Taxonomy" id="1796921"/>
    <lineage>
        <taxon>Bacteria</taxon>
        <taxon>Pseudomonadati</taxon>
        <taxon>Verrucomicrobiota</taxon>
        <taxon>Opitutia</taxon>
        <taxon>Opitutales</taxon>
        <taxon>Opitutaceae</taxon>
        <taxon>Ereboglobus</taxon>
    </lineage>
</organism>
<feature type="transmembrane region" description="Helical" evidence="5">
    <location>
        <begin position="308"/>
        <end position="329"/>
    </location>
</feature>
<protein>
    <recommendedName>
        <fullName evidence="9">Bile acid:sodium symporter</fullName>
    </recommendedName>
</protein>
<feature type="transmembrane region" description="Helical" evidence="5">
    <location>
        <begin position="57"/>
        <end position="76"/>
    </location>
</feature>
<keyword evidence="6" id="KW-0732">Signal</keyword>
<evidence type="ECO:0000256" key="6">
    <source>
        <dbReference type="SAM" id="SignalP"/>
    </source>
</evidence>
<feature type="chain" id="PRO_5015938993" description="Bile acid:sodium symporter" evidence="6">
    <location>
        <begin position="27"/>
        <end position="375"/>
    </location>
</feature>
<dbReference type="Proteomes" id="UP000244896">
    <property type="component" value="Chromosome"/>
</dbReference>
<evidence type="ECO:0000256" key="5">
    <source>
        <dbReference type="SAM" id="Phobius"/>
    </source>
</evidence>
<dbReference type="RefSeq" id="WP_108825384.1">
    <property type="nucleotide sequence ID" value="NZ_CP023004.1"/>
</dbReference>
<dbReference type="KEGG" id="elut:CKA38_10245"/>
<sequence>MILKNIKTLAAASLLLMLAAFGVCTAAGWFAAGGIALALFWFAAAGAAKFSENTKPFSYPLVVIGCVTTSMYFPGLYESWFGFKTTGFVIPILQVIMFGMGTQLALKDFRQIIVQPGAVFVGVGAQFLIMPLVGFTIASLMPFEPEVAAGIILVGCVPCGIASNVMNFLAKANIALSLSLTTVATLLGPIMTPLWMNWLVGESLDIDYWKMAGDIVNLVIFPIAAGLVFKAIFLRKESAARFVEKFLGVFSMVGLLLTIVFINAAGRDNLMRIGALLIVACLLHNCGGYFLGYWLARLFRFDEKSCRTIAIEVGMQNGGLAAGLALQMGKAATMGLAPAICSPLMNITGASLAIWWRKKTERQEEKNNTKNGIKK</sequence>
<dbReference type="Gene3D" id="1.20.1530.20">
    <property type="match status" value="1"/>
</dbReference>
<dbReference type="Pfam" id="PF01758">
    <property type="entry name" value="SBF"/>
    <property type="match status" value="1"/>
</dbReference>
<feature type="transmembrane region" description="Helical" evidence="5">
    <location>
        <begin position="215"/>
        <end position="234"/>
    </location>
</feature>
<gene>
    <name evidence="7" type="ORF">CKA38_10245</name>
</gene>
<feature type="transmembrane region" description="Helical" evidence="5">
    <location>
        <begin position="246"/>
        <end position="265"/>
    </location>
</feature>
<evidence type="ECO:0000256" key="3">
    <source>
        <dbReference type="ARBA" id="ARBA00022989"/>
    </source>
</evidence>
<reference evidence="7 8" key="1">
    <citation type="journal article" date="2018" name="Syst. Appl. Microbiol.">
        <title>Ereboglobus luteus gen. nov. sp. nov. from cockroach guts, and new insights into the oxygen relationship of the genera Opitutus and Didymococcus (Verrucomicrobia: Opitutaceae).</title>
        <authorList>
            <person name="Tegtmeier D."/>
            <person name="Belitz A."/>
            <person name="Radek R."/>
            <person name="Heimerl T."/>
            <person name="Brune A."/>
        </authorList>
    </citation>
    <scope>NUCLEOTIDE SEQUENCE [LARGE SCALE GENOMIC DNA]</scope>
    <source>
        <strain evidence="7 8">Ho45</strain>
    </source>
</reference>
<dbReference type="InterPro" id="IPR038770">
    <property type="entry name" value="Na+/solute_symporter_sf"/>
</dbReference>
<dbReference type="AlphaFoldDB" id="A0A2U8E407"/>
<keyword evidence="3 5" id="KW-1133">Transmembrane helix</keyword>
<dbReference type="EMBL" id="CP023004">
    <property type="protein sequence ID" value="AWI09571.1"/>
    <property type="molecule type" value="Genomic_DNA"/>
</dbReference>
<feature type="signal peptide" evidence="6">
    <location>
        <begin position="1"/>
        <end position="26"/>
    </location>
</feature>
<keyword evidence="8" id="KW-1185">Reference proteome</keyword>
<dbReference type="PANTHER" id="PTHR10361">
    <property type="entry name" value="SODIUM-BILE ACID COTRANSPORTER"/>
    <property type="match status" value="1"/>
</dbReference>
<evidence type="ECO:0000313" key="8">
    <source>
        <dbReference type="Proteomes" id="UP000244896"/>
    </source>
</evidence>
<comment type="subcellular location">
    <subcellularLocation>
        <location evidence="1">Membrane</location>
        <topology evidence="1">Multi-pass membrane protein</topology>
    </subcellularLocation>
</comment>
<evidence type="ECO:0000256" key="4">
    <source>
        <dbReference type="ARBA" id="ARBA00023136"/>
    </source>
</evidence>
<keyword evidence="4 5" id="KW-0472">Membrane</keyword>
<feature type="transmembrane region" description="Helical" evidence="5">
    <location>
        <begin position="32"/>
        <end position="50"/>
    </location>
</feature>
<dbReference type="PANTHER" id="PTHR10361:SF28">
    <property type="entry name" value="P3 PROTEIN-RELATED"/>
    <property type="match status" value="1"/>
</dbReference>
<dbReference type="OrthoDB" id="9806785at2"/>
<dbReference type="InterPro" id="IPR004710">
    <property type="entry name" value="Bilac:Na_transpt"/>
</dbReference>
<evidence type="ECO:0000256" key="2">
    <source>
        <dbReference type="ARBA" id="ARBA00022692"/>
    </source>
</evidence>
<feature type="transmembrane region" description="Helical" evidence="5">
    <location>
        <begin position="271"/>
        <end position="296"/>
    </location>
</feature>
<accession>A0A2U8E407</accession>
<feature type="transmembrane region" description="Helical" evidence="5">
    <location>
        <begin position="88"/>
        <end position="106"/>
    </location>
</feature>
<evidence type="ECO:0000313" key="7">
    <source>
        <dbReference type="EMBL" id="AWI09571.1"/>
    </source>
</evidence>
<evidence type="ECO:0008006" key="9">
    <source>
        <dbReference type="Google" id="ProtNLM"/>
    </source>
</evidence>
<feature type="transmembrane region" description="Helical" evidence="5">
    <location>
        <begin position="176"/>
        <end position="195"/>
    </location>
</feature>
<proteinExistence type="predicted"/>
<feature type="transmembrane region" description="Helical" evidence="5">
    <location>
        <begin position="118"/>
        <end position="141"/>
    </location>
</feature>
<dbReference type="InterPro" id="IPR002657">
    <property type="entry name" value="BilAc:Na_symport/Acr3"/>
</dbReference>
<keyword evidence="2 5" id="KW-0812">Transmembrane</keyword>
<feature type="transmembrane region" description="Helical" evidence="5">
    <location>
        <begin position="147"/>
        <end position="169"/>
    </location>
</feature>
<evidence type="ECO:0000256" key="1">
    <source>
        <dbReference type="ARBA" id="ARBA00004141"/>
    </source>
</evidence>